<dbReference type="EMBL" id="BAAARJ010000013">
    <property type="protein sequence ID" value="GAA2622704.1"/>
    <property type="molecule type" value="Genomic_DNA"/>
</dbReference>
<gene>
    <name evidence="2" type="ORF">GCM10009863_41030</name>
</gene>
<accession>A0ABP6CQV6</accession>
<evidence type="ECO:0000256" key="1">
    <source>
        <dbReference type="SAM" id="SignalP"/>
    </source>
</evidence>
<reference evidence="3" key="1">
    <citation type="journal article" date="2019" name="Int. J. Syst. Evol. Microbiol.">
        <title>The Global Catalogue of Microorganisms (GCM) 10K type strain sequencing project: providing services to taxonomists for standard genome sequencing and annotation.</title>
        <authorList>
            <consortium name="The Broad Institute Genomics Platform"/>
            <consortium name="The Broad Institute Genome Sequencing Center for Infectious Disease"/>
            <person name="Wu L."/>
            <person name="Ma J."/>
        </authorList>
    </citation>
    <scope>NUCLEOTIDE SEQUENCE [LARGE SCALE GENOMIC DNA]</scope>
    <source>
        <strain evidence="3">JCM 16373</strain>
    </source>
</reference>
<evidence type="ECO:0000313" key="2">
    <source>
        <dbReference type="EMBL" id="GAA2622704.1"/>
    </source>
</evidence>
<organism evidence="2 3">
    <name type="scientific">Streptomyces axinellae</name>
    <dbReference type="NCBI Taxonomy" id="552788"/>
    <lineage>
        <taxon>Bacteria</taxon>
        <taxon>Bacillati</taxon>
        <taxon>Actinomycetota</taxon>
        <taxon>Actinomycetes</taxon>
        <taxon>Kitasatosporales</taxon>
        <taxon>Streptomycetaceae</taxon>
        <taxon>Streptomyces</taxon>
    </lineage>
</organism>
<protein>
    <recommendedName>
        <fullName evidence="4">Secreted protein</fullName>
    </recommendedName>
</protein>
<dbReference type="Proteomes" id="UP001501447">
    <property type="component" value="Unassembled WGS sequence"/>
</dbReference>
<proteinExistence type="predicted"/>
<name>A0ABP6CQV6_9ACTN</name>
<feature type="signal peptide" evidence="1">
    <location>
        <begin position="1"/>
        <end position="29"/>
    </location>
</feature>
<feature type="chain" id="PRO_5046099391" description="Secreted protein" evidence="1">
    <location>
        <begin position="30"/>
        <end position="136"/>
    </location>
</feature>
<sequence>MNPTLRLRATVAGVITAGLLGAGAATAVAAPSDSHTPAAQSAPKPVAKTNTVTADHTKVKPWQQFRLHGKVTGIKSGTTVYLQQKQGAKWKTLPGTSVVNRSGDYSIRVKLGMKGKQQVRTLISKTASNAVTVTVG</sequence>
<keyword evidence="3" id="KW-1185">Reference proteome</keyword>
<keyword evidence="1" id="KW-0732">Signal</keyword>
<evidence type="ECO:0008006" key="4">
    <source>
        <dbReference type="Google" id="ProtNLM"/>
    </source>
</evidence>
<dbReference type="RefSeq" id="WP_344567791.1">
    <property type="nucleotide sequence ID" value="NZ_BAAARJ010000013.1"/>
</dbReference>
<evidence type="ECO:0000313" key="3">
    <source>
        <dbReference type="Proteomes" id="UP001501447"/>
    </source>
</evidence>
<comment type="caution">
    <text evidence="2">The sequence shown here is derived from an EMBL/GenBank/DDBJ whole genome shotgun (WGS) entry which is preliminary data.</text>
</comment>